<evidence type="ECO:0000256" key="5">
    <source>
        <dbReference type="SAM" id="MobiDB-lite"/>
    </source>
</evidence>
<dbReference type="InterPro" id="IPR016186">
    <property type="entry name" value="C-type_lectin-like/link_sf"/>
</dbReference>
<comment type="subcellular location">
    <subcellularLocation>
        <location evidence="1">Cell membrane</location>
        <topology evidence="1">Single-pass type II membrane protein</topology>
    </subcellularLocation>
    <subcellularLocation>
        <location evidence="2">Secreted</location>
    </subcellularLocation>
</comment>
<organism evidence="8 9">
    <name type="scientific">Podarcis lilfordi</name>
    <name type="common">Lilford's wall lizard</name>
    <dbReference type="NCBI Taxonomy" id="74358"/>
    <lineage>
        <taxon>Eukaryota</taxon>
        <taxon>Metazoa</taxon>
        <taxon>Chordata</taxon>
        <taxon>Craniata</taxon>
        <taxon>Vertebrata</taxon>
        <taxon>Euteleostomi</taxon>
        <taxon>Lepidosauria</taxon>
        <taxon>Squamata</taxon>
        <taxon>Bifurcata</taxon>
        <taxon>Unidentata</taxon>
        <taxon>Episquamata</taxon>
        <taxon>Laterata</taxon>
        <taxon>Lacertibaenia</taxon>
        <taxon>Lacertidae</taxon>
        <taxon>Podarcis</taxon>
    </lineage>
</organism>
<evidence type="ECO:0000256" key="3">
    <source>
        <dbReference type="ARBA" id="ARBA00022525"/>
    </source>
</evidence>
<evidence type="ECO:0000313" key="9">
    <source>
        <dbReference type="Proteomes" id="UP001178461"/>
    </source>
</evidence>
<evidence type="ECO:0000256" key="4">
    <source>
        <dbReference type="ARBA" id="ARBA00023157"/>
    </source>
</evidence>
<dbReference type="Pfam" id="PF00059">
    <property type="entry name" value="Lectin_C"/>
    <property type="match status" value="1"/>
</dbReference>
<evidence type="ECO:0000259" key="7">
    <source>
        <dbReference type="PROSITE" id="PS50041"/>
    </source>
</evidence>
<evidence type="ECO:0000313" key="8">
    <source>
        <dbReference type="EMBL" id="CAI5784942.1"/>
    </source>
</evidence>
<dbReference type="GO" id="GO:0005576">
    <property type="term" value="C:extracellular region"/>
    <property type="evidence" value="ECO:0007669"/>
    <property type="project" value="UniProtKB-SubCell"/>
</dbReference>
<keyword evidence="3" id="KW-0964">Secreted</keyword>
<evidence type="ECO:0000256" key="6">
    <source>
        <dbReference type="SAM" id="Phobius"/>
    </source>
</evidence>
<evidence type="ECO:0000256" key="1">
    <source>
        <dbReference type="ARBA" id="ARBA00004401"/>
    </source>
</evidence>
<dbReference type="PROSITE" id="PS00615">
    <property type="entry name" value="C_TYPE_LECTIN_1"/>
    <property type="match status" value="1"/>
</dbReference>
<dbReference type="SMART" id="SM00034">
    <property type="entry name" value="CLECT"/>
    <property type="match status" value="1"/>
</dbReference>
<dbReference type="Gene3D" id="3.10.100.10">
    <property type="entry name" value="Mannose-Binding Protein A, subunit A"/>
    <property type="match status" value="1"/>
</dbReference>
<keyword evidence="6" id="KW-0472">Membrane</keyword>
<gene>
    <name evidence="8" type="ORF">PODLI_1B030634</name>
</gene>
<dbReference type="EMBL" id="OX395134">
    <property type="protein sequence ID" value="CAI5784942.1"/>
    <property type="molecule type" value="Genomic_DNA"/>
</dbReference>
<feature type="compositionally biased region" description="Basic residues" evidence="5">
    <location>
        <begin position="49"/>
        <end position="58"/>
    </location>
</feature>
<dbReference type="PANTHER" id="PTHR45710:SF26">
    <property type="entry name" value="RH26557P"/>
    <property type="match status" value="1"/>
</dbReference>
<keyword evidence="9" id="KW-1185">Reference proteome</keyword>
<feature type="region of interest" description="Disordered" evidence="5">
    <location>
        <begin position="1"/>
        <end position="58"/>
    </location>
</feature>
<dbReference type="InterPro" id="IPR001304">
    <property type="entry name" value="C-type_lectin-like"/>
</dbReference>
<evidence type="ECO:0000256" key="2">
    <source>
        <dbReference type="ARBA" id="ARBA00004613"/>
    </source>
</evidence>
<dbReference type="SUPFAM" id="SSF56436">
    <property type="entry name" value="C-type lectin-like"/>
    <property type="match status" value="1"/>
</dbReference>
<accession>A0AA35PHJ5</accession>
<dbReference type="PANTHER" id="PTHR45710">
    <property type="entry name" value="C-TYPE LECTIN DOMAIN-CONTAINING PROTEIN 180"/>
    <property type="match status" value="1"/>
</dbReference>
<reference evidence="8" key="1">
    <citation type="submission" date="2022-12" db="EMBL/GenBank/DDBJ databases">
        <authorList>
            <person name="Alioto T."/>
            <person name="Alioto T."/>
            <person name="Gomez Garrido J."/>
        </authorList>
    </citation>
    <scope>NUCLEOTIDE SEQUENCE</scope>
</reference>
<dbReference type="InterPro" id="IPR018378">
    <property type="entry name" value="C-type_lectin_CS"/>
</dbReference>
<feature type="transmembrane region" description="Helical" evidence="6">
    <location>
        <begin position="79"/>
        <end position="103"/>
    </location>
</feature>
<keyword evidence="6" id="KW-1133">Transmembrane helix</keyword>
<dbReference type="GO" id="GO:0005886">
    <property type="term" value="C:plasma membrane"/>
    <property type="evidence" value="ECO:0007669"/>
    <property type="project" value="UniProtKB-SubCell"/>
</dbReference>
<feature type="compositionally biased region" description="Low complexity" evidence="5">
    <location>
        <begin position="11"/>
        <end position="48"/>
    </location>
</feature>
<sequence length="272" mass="31149">MAGGLTFAEPSRTSVASRSNAASRSNVSSRSNAASRSNVSSRSSVASRTRLKRRRKQAPAKGKLAAFLHNIRDLFPSSIGIFTAVTLCLILFFAALGTTILYAEIFRETQKLADKLVDLIINVTEIEDEIEDISKKLRQQWVPYKEVLYLFEDRTKPWHKAITACEDEKSMLITIGSLEEEEFLERETNTAHQDSWIGLPYKDGKWQWYNGINVGTTYWKAGMPHDLDNKRCAILKAHCSTPQKCWENIPCDRQKRWICKKMPDKRWYTLNP</sequence>
<dbReference type="InterPro" id="IPR016187">
    <property type="entry name" value="CTDL_fold"/>
</dbReference>
<keyword evidence="4" id="KW-1015">Disulfide bond</keyword>
<dbReference type="Proteomes" id="UP001178461">
    <property type="component" value="Chromosome 9"/>
</dbReference>
<name>A0AA35PHJ5_9SAUR</name>
<dbReference type="InterPro" id="IPR050828">
    <property type="entry name" value="C-type_lectin/matrix_domain"/>
</dbReference>
<protein>
    <recommendedName>
        <fullName evidence="7">C-type lectin domain-containing protein</fullName>
    </recommendedName>
</protein>
<proteinExistence type="predicted"/>
<dbReference type="PROSITE" id="PS50041">
    <property type="entry name" value="C_TYPE_LECTIN_2"/>
    <property type="match status" value="1"/>
</dbReference>
<keyword evidence="6" id="KW-0812">Transmembrane</keyword>
<feature type="domain" description="C-type lectin" evidence="7">
    <location>
        <begin position="144"/>
        <end position="260"/>
    </location>
</feature>
<dbReference type="AlphaFoldDB" id="A0AA35PHJ5"/>